<dbReference type="RefSeq" id="WP_148075653.1">
    <property type="nucleotide sequence ID" value="NZ_CP042913.1"/>
</dbReference>
<dbReference type="OrthoDB" id="246806at2"/>
<reference evidence="2 3" key="1">
    <citation type="submission" date="2019-08" db="EMBL/GenBank/DDBJ databases">
        <title>Deep-cultivation of Planctomycetes and their phenomic and genomic characterization uncovers novel biology.</title>
        <authorList>
            <person name="Wiegand S."/>
            <person name="Jogler M."/>
            <person name="Boedeker C."/>
            <person name="Pinto D."/>
            <person name="Vollmers J."/>
            <person name="Rivas-Marin E."/>
            <person name="Kohn T."/>
            <person name="Peeters S.H."/>
            <person name="Heuer A."/>
            <person name="Rast P."/>
            <person name="Oberbeckmann S."/>
            <person name="Bunk B."/>
            <person name="Jeske O."/>
            <person name="Meyerdierks A."/>
            <person name="Storesund J.E."/>
            <person name="Kallscheuer N."/>
            <person name="Luecker S."/>
            <person name="Lage O.M."/>
            <person name="Pohl T."/>
            <person name="Merkel B.J."/>
            <person name="Hornburger P."/>
            <person name="Mueller R.-W."/>
            <person name="Bruemmer F."/>
            <person name="Labrenz M."/>
            <person name="Spormann A.M."/>
            <person name="Op den Camp H."/>
            <person name="Overmann J."/>
            <person name="Amann R."/>
            <person name="Jetten M.S.M."/>
            <person name="Mascher T."/>
            <person name="Medema M.H."/>
            <person name="Devos D.P."/>
            <person name="Kaster A.-K."/>
            <person name="Ovreas L."/>
            <person name="Rohde M."/>
            <person name="Galperin M.Y."/>
            <person name="Jogler C."/>
        </authorList>
    </citation>
    <scope>NUCLEOTIDE SEQUENCE [LARGE SCALE GENOMIC DNA]</scope>
    <source>
        <strain evidence="2 3">Pr1d</strain>
    </source>
</reference>
<organism evidence="2 3">
    <name type="scientific">Bythopirellula goksoeyrii</name>
    <dbReference type="NCBI Taxonomy" id="1400387"/>
    <lineage>
        <taxon>Bacteria</taxon>
        <taxon>Pseudomonadati</taxon>
        <taxon>Planctomycetota</taxon>
        <taxon>Planctomycetia</taxon>
        <taxon>Pirellulales</taxon>
        <taxon>Lacipirellulaceae</taxon>
        <taxon>Bythopirellula</taxon>
    </lineage>
</organism>
<dbReference type="InterPro" id="IPR011010">
    <property type="entry name" value="DNA_brk_join_enz"/>
</dbReference>
<keyword evidence="1" id="KW-0233">DNA recombination</keyword>
<dbReference type="InterPro" id="IPR013762">
    <property type="entry name" value="Integrase-like_cat_sf"/>
</dbReference>
<dbReference type="KEGG" id="bgok:Pr1d_47520"/>
<dbReference type="GO" id="GO:0003677">
    <property type="term" value="F:DNA binding"/>
    <property type="evidence" value="ECO:0007669"/>
    <property type="project" value="InterPro"/>
</dbReference>
<proteinExistence type="predicted"/>
<evidence type="ECO:0000313" key="3">
    <source>
        <dbReference type="Proteomes" id="UP000323917"/>
    </source>
</evidence>
<dbReference type="GO" id="GO:0015074">
    <property type="term" value="P:DNA integration"/>
    <property type="evidence" value="ECO:0007669"/>
    <property type="project" value="InterPro"/>
</dbReference>
<sequence>MPDNSRKKRIPQLKYTANRDIGWHVSFRDPKTGTPRKHRFAATSRAEAEAAYHEWVAAHLRGETPTSKPKRSRRKLVEQIATPKPKPTGIATDIIVGSLLHVTSGFLSYEESRVGADDKVRRRGTITRKTFESRKQFAQEFLQFLNSRYGQGAVGRMNLSELTMQDVEAYNRLLVTADYSSSQVNKRMRLLKAIIDRAGRPEHGGQLLSWNWGSRDVSHGKPAESRKLPTLTQLKLVLQHCDAQRTAMVWMAIGCGFGQRDLAQVRVNQFDKKSYDLRRGKTGIERYGETPPMVWRAIQAYLREAKRSEQELLFITEKGMPLVHGNCDAVVLWWTRLRTKLGVDCKSMGGFYSLRHLGATEFGSRPGCSIGEMKRWLGHSASSQVADVYMKPVSPEDRPVVEWVGKALKSGKASLAITAKRKKK</sequence>
<dbReference type="GO" id="GO:0006310">
    <property type="term" value="P:DNA recombination"/>
    <property type="evidence" value="ECO:0007669"/>
    <property type="project" value="UniProtKB-KW"/>
</dbReference>
<protein>
    <submittedName>
        <fullName evidence="2">Phage integrase family protein</fullName>
    </submittedName>
</protein>
<evidence type="ECO:0000313" key="2">
    <source>
        <dbReference type="EMBL" id="QEG37408.1"/>
    </source>
</evidence>
<evidence type="ECO:0000256" key="1">
    <source>
        <dbReference type="ARBA" id="ARBA00023172"/>
    </source>
</evidence>
<dbReference type="Proteomes" id="UP000323917">
    <property type="component" value="Chromosome"/>
</dbReference>
<dbReference type="Gene3D" id="1.10.443.10">
    <property type="entry name" value="Intergrase catalytic core"/>
    <property type="match status" value="1"/>
</dbReference>
<accession>A0A5B9QEG8</accession>
<dbReference type="AlphaFoldDB" id="A0A5B9QEG8"/>
<keyword evidence="3" id="KW-1185">Reference proteome</keyword>
<dbReference type="SUPFAM" id="SSF56349">
    <property type="entry name" value="DNA breaking-rejoining enzymes"/>
    <property type="match status" value="1"/>
</dbReference>
<name>A0A5B9QEG8_9BACT</name>
<gene>
    <name evidence="2" type="ORF">Pr1d_47520</name>
</gene>
<dbReference type="EMBL" id="CP042913">
    <property type="protein sequence ID" value="QEG37408.1"/>
    <property type="molecule type" value="Genomic_DNA"/>
</dbReference>